<dbReference type="SUPFAM" id="SSF53756">
    <property type="entry name" value="UDP-Glycosyltransferase/glycogen phosphorylase"/>
    <property type="match status" value="1"/>
</dbReference>
<evidence type="ECO:0000259" key="2">
    <source>
        <dbReference type="Pfam" id="PF13439"/>
    </source>
</evidence>
<name>A0ABV9MYU4_9FLAO</name>
<feature type="domain" description="Glycosyltransferase subfamily 4-like N-terminal" evidence="2">
    <location>
        <begin position="127"/>
        <end position="215"/>
    </location>
</feature>
<accession>A0ABV9MYU4</accession>
<feature type="domain" description="Glycosyl transferase family 1" evidence="1">
    <location>
        <begin position="219"/>
        <end position="389"/>
    </location>
</feature>
<dbReference type="Gene3D" id="3.40.50.2000">
    <property type="entry name" value="Glycogen Phosphorylase B"/>
    <property type="match status" value="2"/>
</dbReference>
<sequence>MSRPLKIAVVVGVFPKVSEAFIVNQLGFLKGAGHQVEVFCTREIRSDYLPHPQLEQYELLKHTHMFRWRDLMPTTGLGRFFKGIEIFFKASKDEGFELLKGLNIFKYGKKGVFGSPFYKVYWQHYFLIEGFDVVHVHFGDNAVHLYKHLSKFKKQVIVTFHGYDSHHYTKEFYKDLIKLKGLKITVNTKYTKQKVLSLGFEAQQLHILPMGVDTSFFKPEKIVSKPERFTILFVGRFIPLKAPLFAIKIVDHLLKIGYDVRFIMVGSGSEFEPCRDYIFKHQLEGQIHLLGNRTQQELVALMAQSHVFLFPGIVDAEGRCEAQGLVIQEAQAMALPVVVSDVGGIPEGVLPNISGFVIPAGHLEGFVDHIQYLMEHPKEREAMGASGRQFVMKHYDTKVLGEQLLS</sequence>
<dbReference type="EC" id="2.4.-.-" evidence="3"/>
<dbReference type="InterPro" id="IPR001296">
    <property type="entry name" value="Glyco_trans_1"/>
</dbReference>
<dbReference type="CDD" id="cd03801">
    <property type="entry name" value="GT4_PimA-like"/>
    <property type="match status" value="1"/>
</dbReference>
<evidence type="ECO:0000313" key="3">
    <source>
        <dbReference type="EMBL" id="MFC4721186.1"/>
    </source>
</evidence>
<dbReference type="EMBL" id="JBHSGP010000005">
    <property type="protein sequence ID" value="MFC4721186.1"/>
    <property type="molecule type" value="Genomic_DNA"/>
</dbReference>
<keyword evidence="3" id="KW-0328">Glycosyltransferase</keyword>
<comment type="caution">
    <text evidence="3">The sequence shown here is derived from an EMBL/GenBank/DDBJ whole genome shotgun (WGS) entry which is preliminary data.</text>
</comment>
<gene>
    <name evidence="3" type="ORF">ACFO5O_02550</name>
</gene>
<dbReference type="Pfam" id="PF13439">
    <property type="entry name" value="Glyco_transf_4"/>
    <property type="match status" value="1"/>
</dbReference>
<protein>
    <submittedName>
        <fullName evidence="3">Glycosyltransferase family 4 protein</fullName>
        <ecNumber evidence="3">2.4.-.-</ecNumber>
    </submittedName>
</protein>
<dbReference type="InterPro" id="IPR028098">
    <property type="entry name" value="Glyco_trans_4-like_N"/>
</dbReference>
<evidence type="ECO:0000313" key="4">
    <source>
        <dbReference type="Proteomes" id="UP001595953"/>
    </source>
</evidence>
<dbReference type="Pfam" id="PF00534">
    <property type="entry name" value="Glycos_transf_1"/>
    <property type="match status" value="1"/>
</dbReference>
<dbReference type="RefSeq" id="WP_387960654.1">
    <property type="nucleotide sequence ID" value="NZ_JBHSGP010000005.1"/>
</dbReference>
<keyword evidence="3" id="KW-0808">Transferase</keyword>
<dbReference type="GO" id="GO:0016757">
    <property type="term" value="F:glycosyltransferase activity"/>
    <property type="evidence" value="ECO:0007669"/>
    <property type="project" value="UniProtKB-KW"/>
</dbReference>
<dbReference type="PANTHER" id="PTHR45947:SF3">
    <property type="entry name" value="SULFOQUINOVOSYL TRANSFERASE SQD2"/>
    <property type="match status" value="1"/>
</dbReference>
<dbReference type="InterPro" id="IPR050194">
    <property type="entry name" value="Glycosyltransferase_grp1"/>
</dbReference>
<proteinExistence type="predicted"/>
<keyword evidence="4" id="KW-1185">Reference proteome</keyword>
<evidence type="ECO:0000259" key="1">
    <source>
        <dbReference type="Pfam" id="PF00534"/>
    </source>
</evidence>
<dbReference type="Proteomes" id="UP001595953">
    <property type="component" value="Unassembled WGS sequence"/>
</dbReference>
<reference evidence="4" key="1">
    <citation type="journal article" date="2019" name="Int. J. Syst. Evol. Microbiol.">
        <title>The Global Catalogue of Microorganisms (GCM) 10K type strain sequencing project: providing services to taxonomists for standard genome sequencing and annotation.</title>
        <authorList>
            <consortium name="The Broad Institute Genomics Platform"/>
            <consortium name="The Broad Institute Genome Sequencing Center for Infectious Disease"/>
            <person name="Wu L."/>
            <person name="Ma J."/>
        </authorList>
    </citation>
    <scope>NUCLEOTIDE SEQUENCE [LARGE SCALE GENOMIC DNA]</scope>
    <source>
        <strain evidence="4">CCUG 63682</strain>
    </source>
</reference>
<organism evidence="3 4">
    <name type="scientific">Geojedonia litorea</name>
    <dbReference type="NCBI Taxonomy" id="1268269"/>
    <lineage>
        <taxon>Bacteria</taxon>
        <taxon>Pseudomonadati</taxon>
        <taxon>Bacteroidota</taxon>
        <taxon>Flavobacteriia</taxon>
        <taxon>Flavobacteriales</taxon>
        <taxon>Flavobacteriaceae</taxon>
        <taxon>Geojedonia</taxon>
    </lineage>
</organism>
<dbReference type="PANTHER" id="PTHR45947">
    <property type="entry name" value="SULFOQUINOVOSYL TRANSFERASE SQD2"/>
    <property type="match status" value="1"/>
</dbReference>